<dbReference type="EMBL" id="HG937694">
    <property type="protein sequence ID" value="CDP39089.1"/>
    <property type="molecule type" value="Genomic_DNA"/>
</dbReference>
<evidence type="ECO:0000259" key="5">
    <source>
        <dbReference type="PROSITE" id="PS50048"/>
    </source>
</evidence>
<dbReference type="CDD" id="cd00067">
    <property type="entry name" value="GAL4"/>
    <property type="match status" value="1"/>
</dbReference>
<dbReference type="AlphaFoldDB" id="A0A060TE72"/>
<evidence type="ECO:0000256" key="2">
    <source>
        <dbReference type="ARBA" id="ARBA00023015"/>
    </source>
</evidence>
<evidence type="ECO:0000256" key="1">
    <source>
        <dbReference type="ARBA" id="ARBA00022833"/>
    </source>
</evidence>
<dbReference type="PROSITE" id="PS00463">
    <property type="entry name" value="ZN2_CY6_FUNGAL_1"/>
    <property type="match status" value="1"/>
</dbReference>
<keyword evidence="4" id="KW-0539">Nucleus</keyword>
<proteinExistence type="predicted"/>
<gene>
    <name evidence="6" type="ORF">GNLVRS02_ARAD1D49588g</name>
</gene>
<dbReference type="PhylomeDB" id="A0A060TE72"/>
<dbReference type="PANTHER" id="PTHR31668">
    <property type="entry name" value="GLUCOSE TRANSPORT TRANSCRIPTION REGULATOR RGT1-RELATED-RELATED"/>
    <property type="match status" value="1"/>
</dbReference>
<dbReference type="InterPro" id="IPR001138">
    <property type="entry name" value="Zn2Cys6_DnaBD"/>
</dbReference>
<dbReference type="InterPro" id="IPR036864">
    <property type="entry name" value="Zn2-C6_fun-type_DNA-bd_sf"/>
</dbReference>
<dbReference type="GO" id="GO:0000981">
    <property type="term" value="F:DNA-binding transcription factor activity, RNA polymerase II-specific"/>
    <property type="evidence" value="ECO:0007669"/>
    <property type="project" value="InterPro"/>
</dbReference>
<reference evidence="6" key="1">
    <citation type="submission" date="2014-02" db="EMBL/GenBank/DDBJ databases">
        <authorList>
            <person name="Genoscope - CEA"/>
        </authorList>
    </citation>
    <scope>NUCLEOTIDE SEQUENCE</scope>
    <source>
        <strain evidence="6">LS3</strain>
    </source>
</reference>
<dbReference type="SMART" id="SM00066">
    <property type="entry name" value="GAL4"/>
    <property type="match status" value="1"/>
</dbReference>
<dbReference type="PROSITE" id="PS50048">
    <property type="entry name" value="ZN2_CY6_FUNGAL_2"/>
    <property type="match status" value="1"/>
</dbReference>
<keyword evidence="3" id="KW-0804">Transcription</keyword>
<dbReference type="GO" id="GO:0008270">
    <property type="term" value="F:zinc ion binding"/>
    <property type="evidence" value="ECO:0007669"/>
    <property type="project" value="InterPro"/>
</dbReference>
<dbReference type="InterPro" id="IPR050797">
    <property type="entry name" value="Carb_Metab_Trans_Reg"/>
</dbReference>
<organism evidence="6">
    <name type="scientific">Blastobotrys adeninivorans</name>
    <name type="common">Yeast</name>
    <name type="synonym">Arxula adeninivorans</name>
    <dbReference type="NCBI Taxonomy" id="409370"/>
    <lineage>
        <taxon>Eukaryota</taxon>
        <taxon>Fungi</taxon>
        <taxon>Dikarya</taxon>
        <taxon>Ascomycota</taxon>
        <taxon>Saccharomycotina</taxon>
        <taxon>Dipodascomycetes</taxon>
        <taxon>Dipodascales</taxon>
        <taxon>Trichomonascaceae</taxon>
        <taxon>Blastobotrys</taxon>
    </lineage>
</organism>
<name>A0A060TE72_BLAAD</name>
<dbReference type="Pfam" id="PF00172">
    <property type="entry name" value="Zn_clus"/>
    <property type="match status" value="1"/>
</dbReference>
<dbReference type="CDD" id="cd12148">
    <property type="entry name" value="fungal_TF_MHR"/>
    <property type="match status" value="1"/>
</dbReference>
<sequence length="486" mass="55027">MGACDGCRLRKIKCSGPAPCKGCLRIGIPCTFEQPRLRRGPRRSRTESAIAKLKSGSSLGVAVADCEPEESEDENTQRAKIARKHKNKHSCPSSYDGAPPGFPTAWGHADLLSLEEIRELVDSYFQSQHMMALVLQRHVVMGYLDKPPTPVTYTLVLGVCMSSLLFNSRSPKLITQILLEASRIDYRSTSSISEETALASYFLFVAHFNLEQFAQSWLYLRDCMTMVQVMGLDRQETYERMKNATEVDRLRLLYFCLYITERGASMLTKFPLTLKRTVPYPEYQPGTPQDSMLRLARLFSLVDDYIIMKGDSQMTEVFAESLYNKIEAAKELAKDIKSEVHRVDFLISTEWLRLLIWKAFQPKCSNNVQIMYSITDGIVQLGRELTSSDILGVHGVGMAMKLTDILHSLAEVYGMSTAFEGVAANEPNIAKRIVKLLDLIVSFRETRELDLDQVNLDKMAPLSFDAQIFGNTDQFLYMLGNEDYFR</sequence>
<accession>A0A060TE72</accession>
<keyword evidence="2" id="KW-0805">Transcription regulation</keyword>
<dbReference type="SUPFAM" id="SSF57701">
    <property type="entry name" value="Zn2/Cys6 DNA-binding domain"/>
    <property type="match status" value="1"/>
</dbReference>
<feature type="domain" description="Zn(2)-C6 fungal-type" evidence="5">
    <location>
        <begin position="3"/>
        <end position="32"/>
    </location>
</feature>
<dbReference type="Gene3D" id="4.10.240.10">
    <property type="entry name" value="Zn(2)-C6 fungal-type DNA-binding domain"/>
    <property type="match status" value="1"/>
</dbReference>
<evidence type="ECO:0000256" key="3">
    <source>
        <dbReference type="ARBA" id="ARBA00023163"/>
    </source>
</evidence>
<protein>
    <submittedName>
        <fullName evidence="6">ARAD1D49588p</fullName>
    </submittedName>
</protein>
<keyword evidence="1" id="KW-0862">Zinc</keyword>
<reference evidence="6" key="2">
    <citation type="submission" date="2014-06" db="EMBL/GenBank/DDBJ databases">
        <title>The complete genome of Blastobotrys (Arxula) adeninivorans LS3 - a yeast of biotechnological interest.</title>
        <authorList>
            <person name="Kunze G."/>
            <person name="Gaillardin C."/>
            <person name="Czernicka M."/>
            <person name="Durrens P."/>
            <person name="Martin T."/>
            <person name="Boer E."/>
            <person name="Gabaldon T."/>
            <person name="Cruz J."/>
            <person name="Talla E."/>
            <person name="Marck C."/>
            <person name="Goffeau A."/>
            <person name="Barbe V."/>
            <person name="Baret P."/>
            <person name="Baronian K."/>
            <person name="Beier S."/>
            <person name="Bleykasten C."/>
            <person name="Bode R."/>
            <person name="Casaregola S."/>
            <person name="Despons L."/>
            <person name="Fairhead C."/>
            <person name="Giersberg M."/>
            <person name="Gierski P."/>
            <person name="Hahnel U."/>
            <person name="Hartmann A."/>
            <person name="Jankowska D."/>
            <person name="Jubin C."/>
            <person name="Jung P."/>
            <person name="Lafontaine I."/>
            <person name="Leh-Louis V."/>
            <person name="Lemaire M."/>
            <person name="Marcet-Houben M."/>
            <person name="Mascher M."/>
            <person name="Morel G."/>
            <person name="Richard G.-F."/>
            <person name="Riechen J."/>
            <person name="Sacerdot C."/>
            <person name="Sarkar A."/>
            <person name="Savel G."/>
            <person name="Schacherer J."/>
            <person name="Sherman D."/>
            <person name="Straub M.-L."/>
            <person name="Stein N."/>
            <person name="Thierry A."/>
            <person name="Trautwein-Schult A."/>
            <person name="Westhof E."/>
            <person name="Worch S."/>
            <person name="Dujon B."/>
            <person name="Souciet J.-L."/>
            <person name="Wincker P."/>
            <person name="Scholz U."/>
            <person name="Neuveglise N."/>
        </authorList>
    </citation>
    <scope>NUCLEOTIDE SEQUENCE</scope>
    <source>
        <strain evidence="6">LS3</strain>
    </source>
</reference>
<evidence type="ECO:0000256" key="4">
    <source>
        <dbReference type="ARBA" id="ARBA00023242"/>
    </source>
</evidence>
<evidence type="ECO:0000313" key="6">
    <source>
        <dbReference type="EMBL" id="CDP39089.1"/>
    </source>
</evidence>
<dbReference type="PANTHER" id="PTHR31668:SF30">
    <property type="entry name" value="ZN(II)2CYS6 TRANSCRIPTION FACTOR (EUROFUNG)"/>
    <property type="match status" value="1"/>
</dbReference>